<feature type="compositionally biased region" description="Basic and acidic residues" evidence="11">
    <location>
        <begin position="3267"/>
        <end position="3282"/>
    </location>
</feature>
<feature type="compositionally biased region" description="Basic and acidic residues" evidence="11">
    <location>
        <begin position="852"/>
        <end position="869"/>
    </location>
</feature>
<keyword evidence="3" id="KW-0547">Nucleotide-binding</keyword>
<dbReference type="Pfam" id="PF23078">
    <property type="entry name" value="HTH_CHD6-9"/>
    <property type="match status" value="1"/>
</dbReference>
<feature type="compositionally biased region" description="Acidic residues" evidence="11">
    <location>
        <begin position="1689"/>
        <end position="1705"/>
    </location>
</feature>
<feature type="compositionally biased region" description="Low complexity" evidence="11">
    <location>
        <begin position="2957"/>
        <end position="2971"/>
    </location>
</feature>
<feature type="region of interest" description="Disordered" evidence="11">
    <location>
        <begin position="1146"/>
        <end position="1552"/>
    </location>
</feature>
<feature type="region of interest" description="Disordered" evidence="11">
    <location>
        <begin position="235"/>
        <end position="702"/>
    </location>
</feature>
<dbReference type="Pfam" id="PF00176">
    <property type="entry name" value="SNF2-rel_dom"/>
    <property type="match status" value="1"/>
</dbReference>
<feature type="region of interest" description="Disordered" evidence="11">
    <location>
        <begin position="1572"/>
        <end position="1763"/>
    </location>
</feature>
<feature type="compositionally biased region" description="Polar residues" evidence="11">
    <location>
        <begin position="1181"/>
        <end position="1190"/>
    </location>
</feature>
<dbReference type="GO" id="GO:0005634">
    <property type="term" value="C:nucleus"/>
    <property type="evidence" value="ECO:0007669"/>
    <property type="project" value="UniProtKB-SubCell"/>
</dbReference>
<feature type="compositionally biased region" description="Low complexity" evidence="11">
    <location>
        <begin position="4249"/>
        <end position="4274"/>
    </location>
</feature>
<feature type="region of interest" description="Disordered" evidence="11">
    <location>
        <begin position="942"/>
        <end position="1010"/>
    </location>
</feature>
<dbReference type="EMBL" id="GIFK01004560">
    <property type="protein sequence ID" value="NBJ62263.1"/>
    <property type="molecule type" value="Transcribed_RNA"/>
</dbReference>
<proteinExistence type="predicted"/>
<feature type="compositionally biased region" description="Low complexity" evidence="11">
    <location>
        <begin position="150"/>
        <end position="166"/>
    </location>
</feature>
<dbReference type="GO" id="GO:0000791">
    <property type="term" value="C:euchromatin"/>
    <property type="evidence" value="ECO:0007669"/>
    <property type="project" value="UniProtKB-ARBA"/>
</dbReference>
<feature type="compositionally biased region" description="Low complexity" evidence="11">
    <location>
        <begin position="1412"/>
        <end position="1425"/>
    </location>
</feature>
<feature type="compositionally biased region" description="Basic and acidic residues" evidence="11">
    <location>
        <begin position="3350"/>
        <end position="3371"/>
    </location>
</feature>
<feature type="compositionally biased region" description="Basic residues" evidence="11">
    <location>
        <begin position="1157"/>
        <end position="1172"/>
    </location>
</feature>
<evidence type="ECO:0000256" key="1">
    <source>
        <dbReference type="ARBA" id="ARBA00004123"/>
    </source>
</evidence>
<dbReference type="PROSITE" id="PS51192">
    <property type="entry name" value="HELICASE_ATP_BIND_1"/>
    <property type="match status" value="1"/>
</dbReference>
<dbReference type="InterPro" id="IPR056342">
    <property type="entry name" value="HTH_CHD6-9"/>
</dbReference>
<dbReference type="Pfam" id="PF00271">
    <property type="entry name" value="Helicase_C"/>
    <property type="match status" value="1"/>
</dbReference>
<dbReference type="GO" id="GO:0016887">
    <property type="term" value="F:ATP hydrolysis activity"/>
    <property type="evidence" value="ECO:0007669"/>
    <property type="project" value="UniProtKB-ARBA"/>
</dbReference>
<feature type="compositionally biased region" description="Polar residues" evidence="11">
    <location>
        <begin position="1307"/>
        <end position="1344"/>
    </location>
</feature>
<feature type="compositionally biased region" description="Basic and acidic residues" evidence="11">
    <location>
        <begin position="1480"/>
        <end position="1491"/>
    </location>
</feature>
<evidence type="ECO:0000256" key="9">
    <source>
        <dbReference type="ARBA" id="ARBA00023163"/>
    </source>
</evidence>
<feature type="compositionally biased region" description="Low complexity" evidence="11">
    <location>
        <begin position="4058"/>
        <end position="4084"/>
    </location>
</feature>
<feature type="compositionally biased region" description="Low complexity" evidence="11">
    <location>
        <begin position="2719"/>
        <end position="2743"/>
    </location>
</feature>
<name>A0A6B2EIQ7_9DIPT</name>
<dbReference type="FunFam" id="3.40.50.10810:FF:000003">
    <property type="entry name" value="chromodomain-helicase-DNA-binding protein 8 isoform X4"/>
    <property type="match status" value="1"/>
</dbReference>
<feature type="compositionally biased region" description="Basic residues" evidence="11">
    <location>
        <begin position="4739"/>
        <end position="4748"/>
    </location>
</feature>
<feature type="compositionally biased region" description="Polar residues" evidence="11">
    <location>
        <begin position="357"/>
        <end position="368"/>
    </location>
</feature>
<feature type="compositionally biased region" description="Polar residues" evidence="11">
    <location>
        <begin position="942"/>
        <end position="952"/>
    </location>
</feature>
<dbReference type="InterPro" id="IPR006576">
    <property type="entry name" value="BRK_domain"/>
</dbReference>
<feature type="compositionally biased region" description="Low complexity" evidence="11">
    <location>
        <begin position="953"/>
        <end position="989"/>
    </location>
</feature>
<keyword evidence="8" id="KW-0238">DNA-binding</keyword>
<dbReference type="CDD" id="cd18793">
    <property type="entry name" value="SF2_C_SNF"/>
    <property type="match status" value="1"/>
</dbReference>
<feature type="region of interest" description="Disordered" evidence="11">
    <location>
        <begin position="4325"/>
        <end position="4377"/>
    </location>
</feature>
<dbReference type="GO" id="GO:0005524">
    <property type="term" value="F:ATP binding"/>
    <property type="evidence" value="ECO:0007669"/>
    <property type="project" value="UniProtKB-KW"/>
</dbReference>
<feature type="region of interest" description="Disordered" evidence="11">
    <location>
        <begin position="2904"/>
        <end position="2978"/>
    </location>
</feature>
<feature type="compositionally biased region" description="Low complexity" evidence="11">
    <location>
        <begin position="899"/>
        <end position="914"/>
    </location>
</feature>
<dbReference type="InterPro" id="IPR038718">
    <property type="entry name" value="SNF2-like_sf"/>
</dbReference>
<feature type="compositionally biased region" description="Basic and acidic residues" evidence="11">
    <location>
        <begin position="1672"/>
        <end position="1688"/>
    </location>
</feature>
<feature type="compositionally biased region" description="Basic and acidic residues" evidence="11">
    <location>
        <begin position="4704"/>
        <end position="4719"/>
    </location>
</feature>
<feature type="compositionally biased region" description="Low complexity" evidence="11">
    <location>
        <begin position="2909"/>
        <end position="2928"/>
    </location>
</feature>
<feature type="domain" description="Helicase C-terminal" evidence="14">
    <location>
        <begin position="2249"/>
        <end position="2405"/>
    </location>
</feature>
<feature type="compositionally biased region" description="Polar residues" evidence="11">
    <location>
        <begin position="1516"/>
        <end position="1531"/>
    </location>
</feature>
<dbReference type="Gene3D" id="3.40.50.300">
    <property type="entry name" value="P-loop containing nucleotide triphosphate hydrolases"/>
    <property type="match status" value="1"/>
</dbReference>
<feature type="compositionally biased region" description="Polar residues" evidence="11">
    <location>
        <begin position="255"/>
        <end position="290"/>
    </location>
</feature>
<feature type="region of interest" description="Disordered" evidence="11">
    <location>
        <begin position="81"/>
        <end position="127"/>
    </location>
</feature>
<evidence type="ECO:0000259" key="12">
    <source>
        <dbReference type="PROSITE" id="PS50013"/>
    </source>
</evidence>
<feature type="compositionally biased region" description="Basic residues" evidence="11">
    <location>
        <begin position="1470"/>
        <end position="1479"/>
    </location>
</feature>
<evidence type="ECO:0000256" key="11">
    <source>
        <dbReference type="SAM" id="MobiDB-lite"/>
    </source>
</evidence>
<feature type="compositionally biased region" description="Low complexity" evidence="11">
    <location>
        <begin position="662"/>
        <end position="693"/>
    </location>
</feature>
<dbReference type="Gene3D" id="3.40.5.120">
    <property type="match status" value="1"/>
</dbReference>
<evidence type="ECO:0000256" key="5">
    <source>
        <dbReference type="ARBA" id="ARBA00022840"/>
    </source>
</evidence>
<feature type="region of interest" description="Disordered" evidence="11">
    <location>
        <begin position="3802"/>
        <end position="3871"/>
    </location>
</feature>
<evidence type="ECO:0000256" key="8">
    <source>
        <dbReference type="ARBA" id="ARBA00023125"/>
    </source>
</evidence>
<feature type="compositionally biased region" description="Low complexity" evidence="11">
    <location>
        <begin position="177"/>
        <end position="191"/>
    </location>
</feature>
<feature type="compositionally biased region" description="Low complexity" evidence="11">
    <location>
        <begin position="4325"/>
        <end position="4369"/>
    </location>
</feature>
<feature type="compositionally biased region" description="Basic and acidic residues" evidence="11">
    <location>
        <begin position="2834"/>
        <end position="2855"/>
    </location>
</feature>
<keyword evidence="9" id="KW-0804">Transcription</keyword>
<feature type="region of interest" description="Disordered" evidence="11">
    <location>
        <begin position="150"/>
        <end position="191"/>
    </location>
</feature>
<dbReference type="FunFam" id="2.40.50.40:FF:000001">
    <property type="entry name" value="chromodomain-helicase-DNA-binding protein 8 isoform X4"/>
    <property type="match status" value="1"/>
</dbReference>
<feature type="compositionally biased region" description="Low complexity" evidence="11">
    <location>
        <begin position="42"/>
        <end position="58"/>
    </location>
</feature>
<dbReference type="CDD" id="cd17995">
    <property type="entry name" value="DEXHc_CHD6_7_8_9"/>
    <property type="match status" value="1"/>
</dbReference>
<feature type="region of interest" description="Disordered" evidence="11">
    <location>
        <begin position="2719"/>
        <end position="2759"/>
    </location>
</feature>
<feature type="region of interest" description="Disordered" evidence="11">
    <location>
        <begin position="3233"/>
        <end position="3429"/>
    </location>
</feature>
<dbReference type="PANTHER" id="PTHR46850">
    <property type="entry name" value="CHROMODOMAIN-HELICASE-DNA-BINDING PROTEIN 9"/>
    <property type="match status" value="1"/>
</dbReference>
<evidence type="ECO:0000256" key="3">
    <source>
        <dbReference type="ARBA" id="ARBA00022741"/>
    </source>
</evidence>
<feature type="region of interest" description="Disordered" evidence="11">
    <location>
        <begin position="4045"/>
        <end position="4084"/>
    </location>
</feature>
<feature type="region of interest" description="Disordered" evidence="11">
    <location>
        <begin position="3973"/>
        <end position="3996"/>
    </location>
</feature>
<dbReference type="InterPro" id="IPR037259">
    <property type="entry name" value="BRK_sf"/>
</dbReference>
<feature type="compositionally biased region" description="Basic and acidic residues" evidence="11">
    <location>
        <begin position="1234"/>
        <end position="1250"/>
    </location>
</feature>
<feature type="compositionally biased region" description="Pro residues" evidence="11">
    <location>
        <begin position="446"/>
        <end position="459"/>
    </location>
</feature>
<dbReference type="GO" id="GO:0003677">
    <property type="term" value="F:DNA binding"/>
    <property type="evidence" value="ECO:0007669"/>
    <property type="project" value="UniProtKB-KW"/>
</dbReference>
<evidence type="ECO:0000256" key="10">
    <source>
        <dbReference type="ARBA" id="ARBA00023242"/>
    </source>
</evidence>
<feature type="compositionally biased region" description="Basic and acidic residues" evidence="11">
    <location>
        <begin position="1504"/>
        <end position="1515"/>
    </location>
</feature>
<evidence type="ECO:0000256" key="2">
    <source>
        <dbReference type="ARBA" id="ARBA00022737"/>
    </source>
</evidence>
<feature type="compositionally biased region" description="Low complexity" evidence="11">
    <location>
        <begin position="555"/>
        <end position="575"/>
    </location>
</feature>
<feature type="compositionally biased region" description="Basic residues" evidence="11">
    <location>
        <begin position="1427"/>
        <end position="1437"/>
    </location>
</feature>
<feature type="domain" description="Chromo" evidence="12">
    <location>
        <begin position="1835"/>
        <end position="1901"/>
    </location>
</feature>
<feature type="domain" description="Helicase ATP-binding" evidence="13">
    <location>
        <begin position="1936"/>
        <end position="2110"/>
    </location>
</feature>
<sequence>MDGNAQNMFHGNHQGDAYYRYDTSAPRPMGPPGAYARHRAPHPLQQQQQPQYPSYQPPTDSMYTMGDQHAGMGGMADISSAWGAPGQAGPYGTPTMGYGHPQTPQQQQRQPQPQPSYRQHMTGYPQDPQKMQFSTQQSMMAGMMPQQAYGAIGQPQQAQPQQRVPQHYSQTAGHPMYAGAPQPQPTPAQAYAGYGAGLQHQSSRSSHVGYGHAQLDQAAYSHLQNTATASHHLGTGAQQQAQQLPPGHPAQQAQNHLGQPSQSHLSTQQMHPSQHVQAHPIGSQSHSQPHPQHGGLSSLPSVASLHAPQQSQQQTPAVAQPGNQPQQPSQQHMTPQPHPGMVHSQQSHPGMLHPVASANQHQPTQAQQPGIPPHSHTAAHPHQMGAHSLNAYGVPPPQQQQAQSHTGAPQQPSYLSAAKQQAQPPQHSSGSPQYRTPFPQLSPQMSPRPPQISPHPQMSPRPVMSPAKPQPPNSSSALSPHPHISGVPSPRPGQQQSMPQSKNATPAGAVSTLQALEQMVMPPTSGPLPPSSVAMDYPPSSYRTQQHQQMPSNPLSPMGPRMPMSPQQPQQQWPPIHRPGSGNHMQQQQAQHLYPQQNLPPIGHVTSPQQQPQHPQLLSDLSSSLAPVSQSLPPIPHPTSVTMQQPHYGSQQMPHQQPLGQHPPSTSHQPHSQQPPQQTHQQSQSLVQQEQSPQHPPITNPLSVEDHLVGVEKSHQQTDDLLLQSKQHQPQTLVSQTSTVTTHVSQIKIPDVIGSSQNSNSSTDISGLIDPFSGVLEPMQHVAAVPVLSETTIEHPQVQEQQRQDENTQDSSHQELQQQNQDTNSSTNEPPQVLPQVDEVNTELSRESATCHSDDAGNKDLPDVEDVAKQESILSPSSNSIHRHSEDSSTQEGQSVRESQTQQIQQDSQSDNSQPGILSSATTVLTESTDTKLSSDTIALQSDSQVESSQANQQQKPQAPLTQQPQQPIQPLQPSQIHPITQQPAQTTPTVPPQSLPVTPQQTHLPGMPGQVLLPGVMPQPGQLGHTGIPPQTSMYDHQMMIGRPTAPGMQMTPGMMPHHGMPQPPLMSDVSAYGPGPLMHHQEKAALQQQLQELYCMPPSPEQQEKIMRLQERMNMLQQHEANDQCNGGSQCILQNSMYSSAMIESPQVSSTTGRGRARGINKPRKPRQKKSEKLAAQAALNTSESSPADASMLPSAISQQLPVSEDCVTPGAGLGDMTPGMTDINDSEGEISQDKPFEELDTQTDDKGKKKKVRKPREPKVPKEPKLPKEPKERKKREPKDPNKPKKKRGRKPGGETGEIDLDSTVDNSMSLDTTSTDVVKSSIVQSDENTSSNQIAQNQDSSDAKEVKPILSEEVTDFDDIPVSKIPIKSLLEEGALKKLEDESNENSDSSKPADSETPTPKKNRRSRGSSSNRRYNRNGGNRRSGKTAKRKGNRIVPDSDGEGDDMISTPPPSPPPDSEAADSSKRRSARNTQRKKYVDDVMLRFSDDESAITSPSTSTARKEKKEKEVKEGTSTAGDNDNVTTTATLEKGEVEKPTEDFGGKPNYVYVNTTDEDSMVVQHVLAMRMGKRELKPEPPPPPPAPVVESEPVKNGEEDKPAENVETGGKIEGDAEATKMEVDSQEDDKPKTESEEVVSEKETVDEDTSKNDDEDKPTESPAESVQDEKEEPSVEKEEPEKMEVDETPKEEEAENKDDVEETKDEEMKEATTEEPEIDNKDVDSDKEPDDVEAKTEEVKETDEEKKEEKTEEKVEEKATVVPEEKPEPVFVDVEEYFVKYRNFSYLHCEWRTEEELYKGDRRIASKIKRFHQKQSQQINIFENLEDEPYNPDFVEIDRILDVSEHTDANNGEKTKHYLIKWKSLAYEDSTWELEEDADQLKIEQYERFNKMPPRNEWKPKRRPHPDLWKKLEKTPVYKGGNSLRPYQLEGLNWLKFSWFNTHNCILADEMGLGKTIQSLTFIHSVYEFGIRGPFLVIAPLSTIPNWQREFEAWTDMNVIVYHGSVTSKQMIQEYEFYYKNDSGKVNKDFTKFNVLITTFEMIVTDYADLRVFNWRVCVIDEAHRLKNRNCKLLEGLRQLNLEHRVLLSGTPLQNNVSELFSLLNFLEPSQFASSDEFLKEFGSLKTEVEVEKLQALLKPMMLRRLKDDVEKSLAPKEETIVEVELTNIQKKYYRGILEQNFSFLTKGTTTANIPNLMNTMMELRKCCIHPYLLNGAEDQIQYEYKNTNGEDADAYYKNLIYSSGKMVLIDKLLPKLKANGHRVLIFSQMVRCLDILEDYLMYRKYPFERIDGRIRGDLRQAAIDRYCKPDSDRFVFLLCTKAGGLGINLTAADTVIIYDSDWNPQNDLQAQARCHRIGQQKMVKIYRLLCRNTYEREMFDKASLKLGLDKAILQSMNTSQGKDSNNRQLSKKEIEDLLKKGAYGALMEEDAGDKFCEEDIDSILKRRTQVITMEQEKGSTFSKASFAMSGNRSDINIDDPDFWKKWAKKADIDPVQERDEKEDLVMTEPRRRTQIKRYGHDESVMEMSEDSVTDTDEEGVGVGLRSKRRRDKRAKERARIAMEKGNEDYMPRDREALAMGIDDVAYGNWARSECFKVEKGLLTYGWGRWAEILELGQFKRGWREVDVEELARIILLYCLKCYKGDEKIKNFIWDLITPSEDGEEHKVSRNHSGLHNLVPRGRNAKGRKGKGNKDLAVREKLQQASVAALTATNLTGSAALTPATPSSSTASSSSSTPVNPTPMITGGPPRDGDPNHWSHDDKYDTDIFLESSYRKHLSRHANKVLLRVRMLYYIKHEIIGDLVQQINDGVNISLEDDTNSKHEEGDEADDDLAGSKDEQRAPSATDSKDNDLDRPSSSGIEDEEALLAATLSSDDPHTWPTMQDLNTRLRRVITSYQRNYKKEELKQQQKAKLQSLVTPSSSSTPTSMGGLSISPAAMPTNVTTTTAGSHQMAGTSGQSSHQGQHHQQQQNPPMPTAADFSLMLSLGLGLNPADASQLANWDISKLAMYLQKMGHREKIEQQVREKERMRLESVQKKWNRREENEFLRVLTGYGIDLQPCTSIPTPDWTKFKSLAKLEKKSDESLSDYYKVFIAMCKRQASVKLLEDEKGLEGIVDDISEDHARLILDRLELLSKLRELVKHPKLEERVFLAQNNYDTPDWWESGKHDRELVRAVLKHGLYRSEYSIFNDSEFCFYEAAKKYERELEAQNQRALMKMEAELMNLDKKETLKVEKPTEPPLKVENVAVKAETFEVPPEKPEEEMPEEKEKEKTEEEKEKSEEAVEVPCETVEVEKKPEESEDPKKEEESVEEDKEKPSEEEKPEEKASEDEPMVQDETEKETPTESEVETEIKEPEVEEEKVLSPKEDKPVAEPQTADEEMKEKEPVPPASDVKSPEEKSPEKTPSRPASPEISAPKPETPERVVSEKEISVEEECNKQAAELKARFPDLEVIQPVVKPRATDVFPKELLSLREIKPIIPKLLSKQILIRWFRDFALEKRISHIIHCVEKNEWPVGRSYSAYTGCQGMDLDVPLYETVKRIPTAIDVNLAAAAAVANVGMAGRSNTPDVITITTDQGLAKQLQNPNLGSMNPSNVGGSAAALSQSMAAAAAAVAASNKKRKRHIAIDVETERAKLHALLNNTQNPVGMQKSSWGDEESNESRRSSSSMSLQPPPAHQHQPLTSRSTMQSYNKPTIIPGTSSTLTPIDLSSSLPKVNMAEMIKNPIDLSEVQDFSMSKAKSSSSSAMASAYGNSSSGKSKLDNMLTKLMKKNNCQPPVEEPVIGKEKKRRKLDEIVLGLSAAQEQKMYPDPSPPMSIKKPQVAPSVSVTPASGPSQSTSSANQKPFTITVTSVPGKKRTTSNKSSSMKNPPVSATTGLQALQNMAGLGGVSTKDMNAFLAEAAKAEQQAMLKQHQKLLQQLPASSQQRKAYEAMFAEMKHLSSKLGSYPTHDAKVNKWLAEQSAALTEEALGMDYRSRSRSRQPSTPTLQDNIFSRKALTGEESVPVINKITGKRLTGNKAPQLKRLTQWLTENPAYEIDPKWLEMTQNPQSPSPKPSPSEASTSSSSSSKAPHRSSASAGTSGTSALAAQVSSANTYGVQSQSLPSTSKKGGRSHDSAAALSNAAAAAAAMQFPGLAGLNPNLLSSLPGLGSFDPKNPLLMPFTGMPGLAGMSGLGNLNNMNLFANLAGLGLGNLAGLDPQSLATMMAAAGGGLDAAAVQGSRGMGGKSASTSGSGASGGGSKSRKADSGMSSSQQQTSQSQVTASTSKSSSSSSNANAANAFPFLFPNPSLLYPLGLPYPLTPGMSPYDQLAQYSLLNGAGLGSVSSGTASSTTTSSPRQSSSKSSGSARSHSGASPSGKSRGSSMSSRVDTSQLQSLLSPHDPHLLESLSRVTGLDITQSTRGMSGGGKMDAKMARDTTLAATKDAMEKLEKERRKLMDNLTRSGFGSDLAAMQAFTGKLPSTSLTPSTKGSSSSKDSLPIPLPPDFSQALFAEMAAAAGVSVGGASKRSRDQELKDSFEHMSKSQMEMLARNLGMSSCISLIPTSTTSTTSMAGIHAEDKIPAKRSRSDHHHHKVDEALPLVMEEKIHTRSTRSSEATIEKVTVSPVSGVSLSSLPSQTTITIAPSPSAHVSPAHHSSLASSSVTVTSPSATVTAVPENLTKTITAPTESVAIASPTVTHEMDLEDLIAPSKVSKGGGMLVEEKSPSVIEEKKEPMGEVEEPPPSQAPEESEKKPIGKRTRGKRPRSGEDLEALAALQQPERKRELRSSAGRAAAAAAARIAAEAKAAAAAAAEESLNLSTSDESKT</sequence>
<feature type="region of interest" description="Disordered" evidence="11">
    <location>
        <begin position="4629"/>
        <end position="4650"/>
    </location>
</feature>
<dbReference type="InterPro" id="IPR027417">
    <property type="entry name" value="P-loop_NTPase"/>
</dbReference>
<dbReference type="SMART" id="SM00490">
    <property type="entry name" value="HELICc"/>
    <property type="match status" value="1"/>
</dbReference>
<feature type="compositionally biased region" description="Basic and acidic residues" evidence="11">
    <location>
        <begin position="1533"/>
        <end position="1545"/>
    </location>
</feature>
<feature type="compositionally biased region" description="Polar residues" evidence="11">
    <location>
        <begin position="399"/>
        <end position="445"/>
    </location>
</feature>
<feature type="compositionally biased region" description="Basic and acidic residues" evidence="11">
    <location>
        <begin position="1592"/>
        <end position="1654"/>
    </location>
</feature>
<keyword evidence="4" id="KW-0378">Hydrolase</keyword>
<feature type="region of interest" description="Disordered" evidence="11">
    <location>
        <begin position="2815"/>
        <end position="2860"/>
    </location>
</feature>
<evidence type="ECO:0000259" key="14">
    <source>
        <dbReference type="PROSITE" id="PS51194"/>
    </source>
</evidence>
<feature type="compositionally biased region" description="Low complexity" evidence="11">
    <location>
        <begin position="101"/>
        <end position="111"/>
    </location>
</feature>
<dbReference type="PANTHER" id="PTHR46850:SF1">
    <property type="entry name" value="CHROMODOMAIN-HELICASE-DNA-BINDING PROTEIN 9"/>
    <property type="match status" value="1"/>
</dbReference>
<feature type="compositionally biased region" description="Basic and acidic residues" evidence="11">
    <location>
        <begin position="3292"/>
        <end position="3326"/>
    </location>
</feature>
<feature type="compositionally biased region" description="Low complexity" evidence="11">
    <location>
        <begin position="586"/>
        <end position="597"/>
    </location>
</feature>
<dbReference type="Gene3D" id="3.40.50.10810">
    <property type="entry name" value="Tandem AAA-ATPase domain"/>
    <property type="match status" value="1"/>
</dbReference>
<dbReference type="SMART" id="SM00298">
    <property type="entry name" value="CHROMO"/>
    <property type="match status" value="2"/>
</dbReference>
<feature type="region of interest" description="Disordered" evidence="11">
    <location>
        <begin position="1"/>
        <end position="61"/>
    </location>
</feature>
<feature type="compositionally biased region" description="Polar residues" evidence="11">
    <location>
        <begin position="3860"/>
        <end position="3871"/>
    </location>
</feature>
<keyword evidence="10" id="KW-0539">Nucleus</keyword>
<feature type="compositionally biased region" description="Basic and acidic residues" evidence="11">
    <location>
        <begin position="1258"/>
        <end position="1286"/>
    </location>
</feature>
<dbReference type="CDD" id="cd18668">
    <property type="entry name" value="CD1_tandem_CHD5-9_like"/>
    <property type="match status" value="1"/>
</dbReference>
<feature type="compositionally biased region" description="Acidic residues" evidence="11">
    <location>
        <begin position="2528"/>
        <end position="2540"/>
    </location>
</feature>
<feature type="compositionally biased region" description="Basic and acidic residues" evidence="11">
    <location>
        <begin position="1374"/>
        <end position="1385"/>
    </location>
</feature>
<keyword evidence="2" id="KW-0677">Repeat</keyword>
<dbReference type="GO" id="GO:0034728">
    <property type="term" value="P:nucleosome organization"/>
    <property type="evidence" value="ECO:0007669"/>
    <property type="project" value="UniProtKB-ARBA"/>
</dbReference>
<dbReference type="SUPFAM" id="SSF160481">
    <property type="entry name" value="BRK domain-like"/>
    <property type="match status" value="1"/>
</dbReference>
<feature type="compositionally biased region" description="Polar residues" evidence="11">
    <location>
        <begin position="3681"/>
        <end position="3706"/>
    </location>
</feature>
<evidence type="ECO:0000256" key="4">
    <source>
        <dbReference type="ARBA" id="ARBA00022801"/>
    </source>
</evidence>
<feature type="region of interest" description="Disordered" evidence="11">
    <location>
        <begin position="4462"/>
        <end position="4483"/>
    </location>
</feature>
<keyword evidence="7" id="KW-0805">Transcription regulation</keyword>
<dbReference type="InterPro" id="IPR016197">
    <property type="entry name" value="Chromo-like_dom_sf"/>
</dbReference>
<dbReference type="GO" id="GO:0140658">
    <property type="term" value="F:ATP-dependent chromatin remodeler activity"/>
    <property type="evidence" value="ECO:0007669"/>
    <property type="project" value="UniProtKB-ARBA"/>
</dbReference>
<feature type="compositionally biased region" description="Polar residues" evidence="11">
    <location>
        <begin position="3639"/>
        <end position="3652"/>
    </location>
</feature>
<feature type="compositionally biased region" description="Basic and acidic residues" evidence="11">
    <location>
        <begin position="1706"/>
        <end position="1763"/>
    </location>
</feature>
<feature type="compositionally biased region" description="Basic and acidic residues" evidence="11">
    <location>
        <begin position="3394"/>
        <end position="3405"/>
    </location>
</feature>
<accession>A0A6B2EIQ7</accession>
<evidence type="ECO:0000259" key="13">
    <source>
        <dbReference type="PROSITE" id="PS51192"/>
    </source>
</evidence>
<dbReference type="InterPro" id="IPR000330">
    <property type="entry name" value="SNF2_N"/>
</dbReference>
<feature type="compositionally biased region" description="Polar residues" evidence="11">
    <location>
        <begin position="492"/>
        <end position="504"/>
    </location>
</feature>
<feature type="compositionally biased region" description="Low complexity" evidence="11">
    <location>
        <begin position="817"/>
        <end position="828"/>
    </location>
</feature>
<evidence type="ECO:0000256" key="7">
    <source>
        <dbReference type="ARBA" id="ARBA00023015"/>
    </source>
</evidence>
<feature type="region of interest" description="Disordered" evidence="11">
    <location>
        <begin position="796"/>
        <end position="917"/>
    </location>
</feature>
<feature type="compositionally biased region" description="Polar residues" evidence="11">
    <location>
        <begin position="2941"/>
        <end position="2956"/>
    </location>
</feature>
<feature type="compositionally biased region" description="Polar residues" evidence="11">
    <location>
        <begin position="3823"/>
        <end position="3851"/>
    </location>
</feature>
<feature type="compositionally biased region" description="Polar residues" evidence="11">
    <location>
        <begin position="639"/>
        <end position="659"/>
    </location>
</feature>
<dbReference type="CDD" id="cd18663">
    <property type="entry name" value="CD2_tandem_CHD5-9_like"/>
    <property type="match status" value="1"/>
</dbReference>
<feature type="region of interest" description="Disordered" evidence="11">
    <location>
        <begin position="4698"/>
        <end position="4775"/>
    </location>
</feature>
<dbReference type="InterPro" id="IPR049730">
    <property type="entry name" value="SNF2/RAD54-like_C"/>
</dbReference>
<feature type="compositionally biased region" description="Basic and acidic residues" evidence="11">
    <location>
        <begin position="3419"/>
        <end position="3429"/>
    </location>
</feature>
<dbReference type="SUPFAM" id="SSF52540">
    <property type="entry name" value="P-loop containing nucleoside triphosphate hydrolases"/>
    <property type="match status" value="2"/>
</dbReference>
<dbReference type="FunFam" id="3.40.50.300:FF:000015">
    <property type="entry name" value="chromodomain-helicase-DNA-binding protein 9 isoform X1"/>
    <property type="match status" value="1"/>
</dbReference>
<dbReference type="InterPro" id="IPR051493">
    <property type="entry name" value="CHD"/>
</dbReference>
<keyword evidence="6" id="KW-0156">Chromatin regulator</keyword>
<dbReference type="InterPro" id="IPR014001">
    <property type="entry name" value="Helicase_ATP-bd"/>
</dbReference>
<dbReference type="SMART" id="SM00592">
    <property type="entry name" value="BRK"/>
    <property type="match status" value="1"/>
</dbReference>
<feature type="compositionally biased region" description="Acidic residues" evidence="11">
    <location>
        <begin position="3327"/>
        <end position="3349"/>
    </location>
</feature>
<dbReference type="InterPro" id="IPR023780">
    <property type="entry name" value="Chromo_domain"/>
</dbReference>
<feature type="region of interest" description="Disordered" evidence="11">
    <location>
        <begin position="2663"/>
        <end position="2694"/>
    </location>
</feature>
<feature type="compositionally biased region" description="Polar residues" evidence="11">
    <location>
        <begin position="541"/>
        <end position="553"/>
    </location>
</feature>
<feature type="compositionally biased region" description="Low complexity" evidence="11">
    <location>
        <begin position="235"/>
        <end position="254"/>
    </location>
</feature>
<feature type="region of interest" description="Disordered" evidence="11">
    <location>
        <begin position="3638"/>
        <end position="3706"/>
    </location>
</feature>
<dbReference type="Pfam" id="PF07533">
    <property type="entry name" value="BRK"/>
    <property type="match status" value="1"/>
</dbReference>
<organism evidence="15">
    <name type="scientific">Phlebotomus kandelakii</name>
    <dbReference type="NCBI Taxonomy" id="1109342"/>
    <lineage>
        <taxon>Eukaryota</taxon>
        <taxon>Metazoa</taxon>
        <taxon>Ecdysozoa</taxon>
        <taxon>Arthropoda</taxon>
        <taxon>Hexapoda</taxon>
        <taxon>Insecta</taxon>
        <taxon>Pterygota</taxon>
        <taxon>Neoptera</taxon>
        <taxon>Endopterygota</taxon>
        <taxon>Diptera</taxon>
        <taxon>Nematocera</taxon>
        <taxon>Psychodoidea</taxon>
        <taxon>Psychodidae</taxon>
        <taxon>Phlebotomus</taxon>
        <taxon>Larroussius</taxon>
    </lineage>
</organism>
<feature type="compositionally biased region" description="Low complexity" evidence="11">
    <location>
        <begin position="607"/>
        <end position="632"/>
    </location>
</feature>
<evidence type="ECO:0000313" key="15">
    <source>
        <dbReference type="EMBL" id="NBJ62263.1"/>
    </source>
</evidence>
<feature type="compositionally biased region" description="Polar residues" evidence="11">
    <location>
        <begin position="3982"/>
        <end position="3992"/>
    </location>
</feature>
<feature type="compositionally biased region" description="Low complexity" evidence="11">
    <location>
        <begin position="307"/>
        <end position="335"/>
    </location>
</feature>
<protein>
    <submittedName>
        <fullName evidence="15">Putative snf2 family dna-dependent atpase</fullName>
    </submittedName>
</protein>
<dbReference type="InterPro" id="IPR000953">
    <property type="entry name" value="Chromo/chromo_shadow_dom"/>
</dbReference>
<feature type="compositionally biased region" description="Low complexity" evidence="11">
    <location>
        <begin position="4462"/>
        <end position="4482"/>
    </location>
</feature>
<dbReference type="SUPFAM" id="SSF54160">
    <property type="entry name" value="Chromo domain-like"/>
    <property type="match status" value="2"/>
</dbReference>
<dbReference type="Gene3D" id="2.40.50.40">
    <property type="match status" value="2"/>
</dbReference>
<evidence type="ECO:0000256" key="6">
    <source>
        <dbReference type="ARBA" id="ARBA00022853"/>
    </source>
</evidence>
<feature type="region of interest" description="Disordered" evidence="11">
    <location>
        <begin position="4220"/>
        <end position="4274"/>
    </location>
</feature>
<dbReference type="Gene3D" id="1.10.10.60">
    <property type="entry name" value="Homeodomain-like"/>
    <property type="match status" value="1"/>
</dbReference>
<keyword evidence="5" id="KW-0067">ATP-binding</keyword>
<reference evidence="15" key="1">
    <citation type="submission" date="2019-10" db="EMBL/GenBank/DDBJ databases">
        <title>Short sand fly seasons in Tbilisi, Georgia, hinder development of host immunity to saliva of the visceral leishmaniasis vector Phlebotomus kandelakii.</title>
        <authorList>
            <person name="Oliveira F."/>
            <person name="Giorgobiani E."/>
            <person name="Guimaraes-Costa A.B."/>
            <person name="Abdeladhim M."/>
            <person name="Oristian J."/>
            <person name="Tskhvaradze L."/>
            <person name="Tsertsvadze N."/>
            <person name="Zakalashvili M."/>
            <person name="Valenzuela J.G."/>
            <person name="Kamhawi S."/>
        </authorList>
    </citation>
    <scope>NUCLEOTIDE SEQUENCE</scope>
    <source>
        <strain evidence="15">Wild-capture in Tbilisi</strain>
        <tissue evidence="15">Salivary glands</tissue>
    </source>
</reference>
<dbReference type="SMART" id="SM00487">
    <property type="entry name" value="DEXDc"/>
    <property type="match status" value="1"/>
</dbReference>
<dbReference type="PROSITE" id="PS50013">
    <property type="entry name" value="CHROMO_2"/>
    <property type="match status" value="1"/>
</dbReference>
<feature type="compositionally biased region" description="Polar residues" evidence="11">
    <location>
        <begin position="888"/>
        <end position="898"/>
    </location>
</feature>
<comment type="subcellular location">
    <subcellularLocation>
        <location evidence="1">Nucleus</location>
    </subcellularLocation>
</comment>
<dbReference type="Pfam" id="PF00385">
    <property type="entry name" value="Chromo"/>
    <property type="match status" value="1"/>
</dbReference>
<dbReference type="InterPro" id="IPR001650">
    <property type="entry name" value="Helicase_C-like"/>
</dbReference>
<feature type="region of interest" description="Disordered" evidence="11">
    <location>
        <begin position="2525"/>
        <end position="2548"/>
    </location>
</feature>
<dbReference type="PROSITE" id="PS51194">
    <property type="entry name" value="HELICASE_CTER"/>
    <property type="match status" value="1"/>
</dbReference>